<dbReference type="AlphaFoldDB" id="A0AAW1HRI2"/>
<proteinExistence type="predicted"/>
<organism evidence="1 2">
    <name type="scientific">Popillia japonica</name>
    <name type="common">Japanese beetle</name>
    <dbReference type="NCBI Taxonomy" id="7064"/>
    <lineage>
        <taxon>Eukaryota</taxon>
        <taxon>Metazoa</taxon>
        <taxon>Ecdysozoa</taxon>
        <taxon>Arthropoda</taxon>
        <taxon>Hexapoda</taxon>
        <taxon>Insecta</taxon>
        <taxon>Pterygota</taxon>
        <taxon>Neoptera</taxon>
        <taxon>Endopterygota</taxon>
        <taxon>Coleoptera</taxon>
        <taxon>Polyphaga</taxon>
        <taxon>Scarabaeiformia</taxon>
        <taxon>Scarabaeidae</taxon>
        <taxon>Rutelinae</taxon>
        <taxon>Popillia</taxon>
    </lineage>
</organism>
<dbReference type="EMBL" id="JASPKY010001137">
    <property type="protein sequence ID" value="KAK9678972.1"/>
    <property type="molecule type" value="Genomic_DNA"/>
</dbReference>
<name>A0AAW1HRI2_POPJA</name>
<accession>A0AAW1HRI2</accession>
<protein>
    <submittedName>
        <fullName evidence="1">Uncharacterized protein</fullName>
    </submittedName>
</protein>
<evidence type="ECO:0000313" key="1">
    <source>
        <dbReference type="EMBL" id="KAK9678972.1"/>
    </source>
</evidence>
<evidence type="ECO:0000313" key="2">
    <source>
        <dbReference type="Proteomes" id="UP001458880"/>
    </source>
</evidence>
<reference evidence="1 2" key="1">
    <citation type="journal article" date="2024" name="BMC Genomics">
        <title>De novo assembly and annotation of Popillia japonica's genome with initial clues to its potential as an invasive pest.</title>
        <authorList>
            <person name="Cucini C."/>
            <person name="Boschi S."/>
            <person name="Funari R."/>
            <person name="Cardaioli E."/>
            <person name="Iannotti N."/>
            <person name="Marturano G."/>
            <person name="Paoli F."/>
            <person name="Bruttini M."/>
            <person name="Carapelli A."/>
            <person name="Frati F."/>
            <person name="Nardi F."/>
        </authorList>
    </citation>
    <scope>NUCLEOTIDE SEQUENCE [LARGE SCALE GENOMIC DNA]</scope>
    <source>
        <strain evidence="1">DMR45628</strain>
    </source>
</reference>
<sequence length="173" mass="20008">MVALIFDCCVCQYHVWVGYVARTAEVVYYPFVKYLFLWKYSLIIKGEFTIYKEKLEQFIANDIAEEKKEIGESIIGWYARIKKLAVNCKFGANLASVLQDRFVIGMTKGKIVDRHCEEDPMVKNLQPLVDVAVTKEAAIQLSTTSMVKREVFQLKKKQVPSKEFSQIRPNKQI</sequence>
<gene>
    <name evidence="1" type="ORF">QE152_g40391</name>
</gene>
<comment type="caution">
    <text evidence="1">The sequence shown here is derived from an EMBL/GenBank/DDBJ whole genome shotgun (WGS) entry which is preliminary data.</text>
</comment>
<dbReference type="Proteomes" id="UP001458880">
    <property type="component" value="Unassembled WGS sequence"/>
</dbReference>
<keyword evidence="2" id="KW-1185">Reference proteome</keyword>